<comment type="similarity">
    <text evidence="7">Belongs to the type II topoisomerase GyrA/ParC subunit family. ParC type 2 subfamily.</text>
</comment>
<dbReference type="PANTHER" id="PTHR43493:SF9">
    <property type="entry name" value="DNA TOPOISOMERASE 4 SUBUNIT A"/>
    <property type="match status" value="1"/>
</dbReference>
<dbReference type="InterPro" id="IPR005741">
    <property type="entry name" value="TopoIV_A_Gpos"/>
</dbReference>
<evidence type="ECO:0000256" key="1">
    <source>
        <dbReference type="ARBA" id="ARBA00000185"/>
    </source>
</evidence>
<evidence type="ECO:0000256" key="8">
    <source>
        <dbReference type="PROSITE-ProRule" id="PRU01384"/>
    </source>
</evidence>
<name>A0A7X2N2Z9_9FIRM</name>
<dbReference type="Pfam" id="PF03989">
    <property type="entry name" value="DNA_gyraseA_C"/>
    <property type="match status" value="4"/>
</dbReference>
<evidence type="ECO:0000256" key="4">
    <source>
        <dbReference type="ARBA" id="ARBA00023125"/>
    </source>
</evidence>
<dbReference type="GO" id="GO:0005694">
    <property type="term" value="C:chromosome"/>
    <property type="evidence" value="ECO:0007669"/>
    <property type="project" value="InterPro"/>
</dbReference>
<dbReference type="FunFam" id="1.10.268.10:FF:000001">
    <property type="entry name" value="DNA gyrase subunit A"/>
    <property type="match status" value="1"/>
</dbReference>
<evidence type="ECO:0000256" key="3">
    <source>
        <dbReference type="ARBA" id="ARBA00023029"/>
    </source>
</evidence>
<dbReference type="NCBIfam" id="TIGR01061">
    <property type="entry name" value="parC_Gpos"/>
    <property type="match status" value="1"/>
</dbReference>
<keyword evidence="12" id="KW-1185">Reference proteome</keyword>
<dbReference type="InterPro" id="IPR050220">
    <property type="entry name" value="Type_II_DNA_Topoisomerases"/>
</dbReference>
<keyword evidence="5 7" id="KW-0472">Membrane</keyword>
<feature type="site" description="Interaction with DNA" evidence="7">
    <location>
        <position position="94"/>
    </location>
</feature>
<feature type="coiled-coil region" evidence="9">
    <location>
        <begin position="431"/>
        <end position="465"/>
    </location>
</feature>
<evidence type="ECO:0000256" key="2">
    <source>
        <dbReference type="ARBA" id="ARBA00022475"/>
    </source>
</evidence>
<comment type="subunit">
    <text evidence="7">Heterotetramer composed of ParC and ParE.</text>
</comment>
<dbReference type="GO" id="GO:0007059">
    <property type="term" value="P:chromosome segregation"/>
    <property type="evidence" value="ECO:0007669"/>
    <property type="project" value="UniProtKB-UniRule"/>
</dbReference>
<dbReference type="GO" id="GO:0009330">
    <property type="term" value="C:DNA topoisomerase type II (double strand cut, ATP-hydrolyzing) complex"/>
    <property type="evidence" value="ECO:0007669"/>
    <property type="project" value="TreeGrafter"/>
</dbReference>
<dbReference type="EC" id="5.6.2.2" evidence="7"/>
<accession>A0A7X2N2Z9</accession>
<comment type="subcellular location">
    <subcellularLocation>
        <location evidence="7">Cell membrane</location>
        <topology evidence="7">Peripheral membrane protein</topology>
    </subcellularLocation>
</comment>
<dbReference type="PANTHER" id="PTHR43493">
    <property type="entry name" value="DNA GYRASE/TOPOISOMERASE SUBUNIT A"/>
    <property type="match status" value="1"/>
</dbReference>
<reference evidence="11 12" key="1">
    <citation type="submission" date="2019-08" db="EMBL/GenBank/DDBJ databases">
        <title>In-depth cultivation of the pig gut microbiome towards novel bacterial diversity and tailored functional studies.</title>
        <authorList>
            <person name="Wylensek D."/>
            <person name="Hitch T.C.A."/>
            <person name="Clavel T."/>
        </authorList>
    </citation>
    <scope>NUCLEOTIDE SEQUENCE [LARGE SCALE GENOMIC DNA]</scope>
    <source>
        <strain evidence="11 12">LKV-178-WT-2G</strain>
    </source>
</reference>
<keyword evidence="2 7" id="KW-1003">Cell membrane</keyword>
<dbReference type="InterPro" id="IPR006691">
    <property type="entry name" value="GyrA/parC_rep"/>
</dbReference>
<feature type="domain" description="Topo IIA-type catalytic" evidence="10">
    <location>
        <begin position="37"/>
        <end position="500"/>
    </location>
</feature>
<evidence type="ECO:0000256" key="7">
    <source>
        <dbReference type="HAMAP-Rule" id="MF_00937"/>
    </source>
</evidence>
<dbReference type="RefSeq" id="WP_154460021.1">
    <property type="nucleotide sequence ID" value="NZ_JAQYTQ010000051.1"/>
</dbReference>
<dbReference type="InterPro" id="IPR013757">
    <property type="entry name" value="Topo_IIA_A_a_sf"/>
</dbReference>
<dbReference type="SUPFAM" id="SSF56719">
    <property type="entry name" value="Type II DNA topoisomerase"/>
    <property type="match status" value="1"/>
</dbReference>
<comment type="caution">
    <text evidence="11">The sequence shown here is derived from an EMBL/GenBank/DDBJ whole genome shotgun (WGS) entry which is preliminary data.</text>
</comment>
<evidence type="ECO:0000313" key="12">
    <source>
        <dbReference type="Proteomes" id="UP000470082"/>
    </source>
</evidence>
<proteinExistence type="inferred from homology"/>
<feature type="site" description="Interaction with DNA" evidence="7">
    <location>
        <position position="81"/>
    </location>
</feature>
<feature type="site" description="Transition state stabilizer" evidence="7">
    <location>
        <position position="124"/>
    </location>
</feature>
<dbReference type="InterPro" id="IPR013760">
    <property type="entry name" value="Topo_IIA-like_dom_sf"/>
</dbReference>
<dbReference type="GO" id="GO:0006265">
    <property type="term" value="P:DNA topological change"/>
    <property type="evidence" value="ECO:0007669"/>
    <property type="project" value="UniProtKB-UniRule"/>
</dbReference>
<dbReference type="Gene3D" id="3.30.1360.40">
    <property type="match status" value="1"/>
</dbReference>
<dbReference type="EMBL" id="VUMM01000007">
    <property type="protein sequence ID" value="MSS01486.1"/>
    <property type="molecule type" value="Genomic_DNA"/>
</dbReference>
<evidence type="ECO:0000256" key="9">
    <source>
        <dbReference type="SAM" id="Coils"/>
    </source>
</evidence>
<dbReference type="InterPro" id="IPR035516">
    <property type="entry name" value="Gyrase/topoIV_suA_C"/>
</dbReference>
<dbReference type="FunFam" id="3.30.1360.40:FF:000002">
    <property type="entry name" value="DNA gyrase subunit A"/>
    <property type="match status" value="1"/>
</dbReference>
<dbReference type="SMART" id="SM00434">
    <property type="entry name" value="TOP4c"/>
    <property type="match status" value="1"/>
</dbReference>
<dbReference type="FunFam" id="3.90.199.10:FF:000001">
    <property type="entry name" value="DNA gyrase subunit A"/>
    <property type="match status" value="1"/>
</dbReference>
<evidence type="ECO:0000256" key="5">
    <source>
        <dbReference type="ARBA" id="ARBA00023136"/>
    </source>
</evidence>
<keyword evidence="3 7" id="KW-0799">Topoisomerase</keyword>
<dbReference type="CDD" id="cd00187">
    <property type="entry name" value="TOP4c"/>
    <property type="match status" value="1"/>
</dbReference>
<evidence type="ECO:0000259" key="10">
    <source>
        <dbReference type="PROSITE" id="PS52040"/>
    </source>
</evidence>
<feature type="site" description="Interaction with DNA" evidence="7">
    <location>
        <position position="83"/>
    </location>
</feature>
<dbReference type="GO" id="GO:0034335">
    <property type="term" value="F:DNA negative supercoiling activity"/>
    <property type="evidence" value="ECO:0007669"/>
    <property type="project" value="UniProtKB-ARBA"/>
</dbReference>
<keyword evidence="9" id="KW-0175">Coiled coil</keyword>
<dbReference type="GO" id="GO:0003677">
    <property type="term" value="F:DNA binding"/>
    <property type="evidence" value="ECO:0007669"/>
    <property type="project" value="UniProtKB-UniRule"/>
</dbReference>
<dbReference type="InterPro" id="IPR013758">
    <property type="entry name" value="Topo_IIA_A/C_ab"/>
</dbReference>
<sequence>MAKKEPIKEHILKNSLEEILADRFSRYSKYIIQNRALPDARDGLKPVQRRILYAMYEDNNTYNRPYHKSAKTVGNVIGNYHPHGDSSVYDAMVRMSQDWKIANPLIDMQGNNGSIDDDPAAAMRYTEARLSKIANYLLMDIEKDTVEWSPNFSDEKLEPTVLPARFPNLLINGISGIAAGYATNIPPHNLNEVISGCIYRIQNPDCTLQEIMNFVKGPDFPTGGIVMGKQGIVQAFETGKGKVIIRSKVKIEETKTIQKIIIYEIPYEVIKSNLVKKIDEIRLNKKIDGLLDVRDESDRNGLRIVLDIKKEANQEAILNYLYKNTDLQISYNYNMIAIDNHSPVQMGLIQAMDSFIEHRKQVVTRRSQFELKQKMERAHIVEGLIKAVSVMDEIVRIIRKSKDKNDAKNNLIQRFQFSQNQAEAIVIMRLYRLTNTDVFELQKENEQLNKQIKELKQILSSQEKMASVIIKELKEVNQDFITPRLSDIENDIQEIVIDHKAMIADEQVMVPITYDGYVKKVSLRSYKSSSEAITNHKDSDHLIAYGQASTLQTLLFFTNKGNYGYLNIYEIEEAKWKDLGSHLSSYIKMENQEKVISAYLISDFDLNVQIICATKYGMIKRTSLKDLSSTRHNKTMAIMKVGSMDEMICAKVSSHPEDFICIISEMGYAFQYEVSQIPQVSGKTKGVKSMNLQKDDCIADIAIGNFTDGQFLIVTSQAQMKRMKTKDIVSLKRPAKGNRICKLVKSNPSLISKIFYCEPKYTFTIYSQDLYTFEAKEIPIMNEQATFSNPFGKLNSFEWIENLEEIKKGEWIENEQHKEIQISLFDMES</sequence>
<feature type="site" description="Interaction with DNA" evidence="7">
    <location>
        <position position="100"/>
    </location>
</feature>
<comment type="function">
    <text evidence="7">Topoisomerase IV is essential for chromosome segregation. It relaxes supercoiled DNA. Performs the decatenation events required during the replication of a circular DNA molecule.</text>
</comment>
<feature type="site" description="Interaction with DNA" evidence="7">
    <location>
        <position position="45"/>
    </location>
</feature>
<organism evidence="11 12">
    <name type="scientific">Floccifex porci</name>
    <dbReference type="NCBI Taxonomy" id="2606629"/>
    <lineage>
        <taxon>Bacteria</taxon>
        <taxon>Bacillati</taxon>
        <taxon>Bacillota</taxon>
        <taxon>Erysipelotrichia</taxon>
        <taxon>Erysipelotrichales</taxon>
        <taxon>Erysipelotrichaceae</taxon>
        <taxon>Floccifex</taxon>
    </lineage>
</organism>
<dbReference type="InterPro" id="IPR002205">
    <property type="entry name" value="Topo_IIA_dom_A"/>
</dbReference>
<dbReference type="GO" id="GO:0005737">
    <property type="term" value="C:cytoplasm"/>
    <property type="evidence" value="ECO:0007669"/>
    <property type="project" value="TreeGrafter"/>
</dbReference>
<keyword evidence="4 7" id="KW-0238">DNA-binding</keyword>
<dbReference type="GO" id="GO:0019897">
    <property type="term" value="C:extrinsic component of plasma membrane"/>
    <property type="evidence" value="ECO:0007669"/>
    <property type="project" value="UniProtKB-UniRule"/>
</dbReference>
<dbReference type="Gene3D" id="2.120.10.90">
    <property type="entry name" value="DNA gyrase/topoisomerase IV, subunit A, C-terminal"/>
    <property type="match status" value="1"/>
</dbReference>
<dbReference type="HAMAP" id="MF_00937">
    <property type="entry name" value="ParC_type2"/>
    <property type="match status" value="1"/>
</dbReference>
<dbReference type="GO" id="GO:0005524">
    <property type="term" value="F:ATP binding"/>
    <property type="evidence" value="ECO:0007669"/>
    <property type="project" value="InterPro"/>
</dbReference>
<dbReference type="Gene3D" id="1.10.268.10">
    <property type="entry name" value="Topoisomerase, domain 3"/>
    <property type="match status" value="1"/>
</dbReference>
<dbReference type="Gene3D" id="3.90.199.10">
    <property type="entry name" value="Topoisomerase II, domain 5"/>
    <property type="match status" value="1"/>
</dbReference>
<dbReference type="Pfam" id="PF00521">
    <property type="entry name" value="DNA_topoisoIV"/>
    <property type="match status" value="1"/>
</dbReference>
<dbReference type="AlphaFoldDB" id="A0A7X2N2Z9"/>
<evidence type="ECO:0000313" key="11">
    <source>
        <dbReference type="EMBL" id="MSS01486.1"/>
    </source>
</evidence>
<dbReference type="PROSITE" id="PS52040">
    <property type="entry name" value="TOPO_IIA"/>
    <property type="match status" value="1"/>
</dbReference>
<evidence type="ECO:0000256" key="6">
    <source>
        <dbReference type="ARBA" id="ARBA00023235"/>
    </source>
</evidence>
<dbReference type="NCBIfam" id="NF004044">
    <property type="entry name" value="PRK05561.1"/>
    <property type="match status" value="1"/>
</dbReference>
<protein>
    <recommendedName>
        <fullName evidence="7">DNA topoisomerase 4 subunit A</fullName>
        <ecNumber evidence="7">5.6.2.2</ecNumber>
    </recommendedName>
    <alternativeName>
        <fullName evidence="7">Topoisomerase IV subunit A</fullName>
    </alternativeName>
</protein>
<comment type="catalytic activity">
    <reaction evidence="1 7 8">
        <text>ATP-dependent breakage, passage and rejoining of double-stranded DNA.</text>
        <dbReference type="EC" id="5.6.2.2"/>
    </reaction>
</comment>
<keyword evidence="6 7" id="KW-0413">Isomerase</keyword>
<dbReference type="Proteomes" id="UP000470082">
    <property type="component" value="Unassembled WGS sequence"/>
</dbReference>
<gene>
    <name evidence="7 11" type="primary">parC</name>
    <name evidence="11" type="ORF">FYJ50_05130</name>
</gene>
<dbReference type="SUPFAM" id="SSF101904">
    <property type="entry name" value="GyrA/ParC C-terminal domain-like"/>
    <property type="match status" value="1"/>
</dbReference>
<feature type="active site" description="O-(5'-phospho-DNA)-tyrosine intermediate" evidence="7 8">
    <location>
        <position position="125"/>
    </location>
</feature>